<evidence type="ECO:0000256" key="5">
    <source>
        <dbReference type="ARBA" id="ARBA00022490"/>
    </source>
</evidence>
<evidence type="ECO:0000256" key="11">
    <source>
        <dbReference type="ARBA" id="ARBA00023136"/>
    </source>
</evidence>
<keyword evidence="8" id="KW-0276">Fatty acid metabolism</keyword>
<evidence type="ECO:0000256" key="7">
    <source>
        <dbReference type="ARBA" id="ARBA00022801"/>
    </source>
</evidence>
<dbReference type="InterPro" id="IPR052365">
    <property type="entry name" value="THEM4/THEM5_acyl-CoA_thioest"/>
</dbReference>
<dbReference type="Gene3D" id="3.10.129.10">
    <property type="entry name" value="Hotdog Thioesterase"/>
    <property type="match status" value="1"/>
</dbReference>
<evidence type="ECO:0000256" key="9">
    <source>
        <dbReference type="ARBA" id="ARBA00022946"/>
    </source>
</evidence>
<comment type="catalytic activity">
    <reaction evidence="21">
        <text>decanoyl-CoA + H2O = decanoate + CoA + H(+)</text>
        <dbReference type="Rhea" id="RHEA:40059"/>
        <dbReference type="ChEBI" id="CHEBI:15377"/>
        <dbReference type="ChEBI" id="CHEBI:15378"/>
        <dbReference type="ChEBI" id="CHEBI:27689"/>
        <dbReference type="ChEBI" id="CHEBI:57287"/>
        <dbReference type="ChEBI" id="CHEBI:61430"/>
    </reaction>
    <physiologicalReaction direction="left-to-right" evidence="21">
        <dbReference type="Rhea" id="RHEA:40060"/>
    </physiologicalReaction>
</comment>
<dbReference type="InterPro" id="IPR006683">
    <property type="entry name" value="Thioestr_dom"/>
</dbReference>
<evidence type="ECO:0000256" key="23">
    <source>
        <dbReference type="ARBA" id="ARBA00048180"/>
    </source>
</evidence>
<dbReference type="CDD" id="cd03443">
    <property type="entry name" value="PaaI_thioesterase"/>
    <property type="match status" value="1"/>
</dbReference>
<dbReference type="GO" id="GO:0016790">
    <property type="term" value="F:thiolester hydrolase activity"/>
    <property type="evidence" value="ECO:0007669"/>
    <property type="project" value="UniProtKB-ARBA"/>
</dbReference>
<evidence type="ECO:0000259" key="24">
    <source>
        <dbReference type="Pfam" id="PF03061"/>
    </source>
</evidence>
<evidence type="ECO:0000256" key="14">
    <source>
        <dbReference type="ARBA" id="ARBA00037002"/>
    </source>
</evidence>
<dbReference type="InterPro" id="IPR029069">
    <property type="entry name" value="HotDog_dom_sf"/>
</dbReference>
<evidence type="ECO:0000256" key="21">
    <source>
        <dbReference type="ARBA" id="ARBA00047969"/>
    </source>
</evidence>
<keyword evidence="5" id="KW-0963">Cytoplasm</keyword>
<sequence>MEQALQDKFAPETRCFGCGPSNPKGLHIKSFPEGDGLVCRFTPEEHHEGFPGFLNGGIIGTLFDCHMNWTAAYFLMKRDNLPSPAPTVTAEFSVQLLKPTPSRQELLIRARVVEAQGRRVKVEGELVASGEVTARASGTFVAVKQGHPAWGRW</sequence>
<evidence type="ECO:0000313" key="26">
    <source>
        <dbReference type="Proteomes" id="UP000027284"/>
    </source>
</evidence>
<dbReference type="GO" id="GO:0016020">
    <property type="term" value="C:membrane"/>
    <property type="evidence" value="ECO:0007669"/>
    <property type="project" value="UniProtKB-SubCell"/>
</dbReference>
<evidence type="ECO:0000256" key="6">
    <source>
        <dbReference type="ARBA" id="ARBA00022703"/>
    </source>
</evidence>
<keyword evidence="9" id="KW-0809">Transit peptide</keyword>
<dbReference type="Pfam" id="PF03061">
    <property type="entry name" value="4HBT"/>
    <property type="match status" value="1"/>
</dbReference>
<evidence type="ECO:0000256" key="2">
    <source>
        <dbReference type="ARBA" id="ARBA00004496"/>
    </source>
</evidence>
<comment type="catalytic activity">
    <reaction evidence="13">
        <text>(5Z,8Z,11Z,14Z)-eicosatetraenoyl-CoA + H2O = (5Z,8Z,11Z,14Z)-eicosatetraenoate + CoA + H(+)</text>
        <dbReference type="Rhea" id="RHEA:40151"/>
        <dbReference type="ChEBI" id="CHEBI:15377"/>
        <dbReference type="ChEBI" id="CHEBI:15378"/>
        <dbReference type="ChEBI" id="CHEBI:32395"/>
        <dbReference type="ChEBI" id="CHEBI:57287"/>
        <dbReference type="ChEBI" id="CHEBI:57368"/>
    </reaction>
    <physiologicalReaction direction="left-to-right" evidence="13">
        <dbReference type="Rhea" id="RHEA:40152"/>
    </physiologicalReaction>
</comment>
<evidence type="ECO:0000256" key="10">
    <source>
        <dbReference type="ARBA" id="ARBA00023098"/>
    </source>
</evidence>
<proteinExistence type="inferred from homology"/>
<evidence type="ECO:0000256" key="3">
    <source>
        <dbReference type="ARBA" id="ARBA00004632"/>
    </source>
</evidence>
<dbReference type="Proteomes" id="UP000027284">
    <property type="component" value="Unassembled WGS sequence"/>
</dbReference>
<comment type="subcellular location">
    <subcellularLocation>
        <location evidence="3">Cell projection</location>
        <location evidence="3">Ruffle membrane</location>
    </subcellularLocation>
    <subcellularLocation>
        <location evidence="2">Cytoplasm</location>
    </subcellularLocation>
    <subcellularLocation>
        <location evidence="1">Membrane</location>
        <topology evidence="1">Peripheral membrane protein</topology>
    </subcellularLocation>
</comment>
<dbReference type="AlphaFoldDB" id="A0A062XQ99"/>
<comment type="caution">
    <text evidence="25">The sequence shown here is derived from an EMBL/GenBank/DDBJ whole genome shotgun (WGS) entry which is preliminary data.</text>
</comment>
<evidence type="ECO:0000256" key="18">
    <source>
        <dbReference type="ARBA" id="ARBA00043210"/>
    </source>
</evidence>
<evidence type="ECO:0000256" key="1">
    <source>
        <dbReference type="ARBA" id="ARBA00004170"/>
    </source>
</evidence>
<dbReference type="SUPFAM" id="SSF54637">
    <property type="entry name" value="Thioesterase/thiol ester dehydrase-isomerase"/>
    <property type="match status" value="1"/>
</dbReference>
<evidence type="ECO:0000256" key="22">
    <source>
        <dbReference type="ARBA" id="ARBA00048074"/>
    </source>
</evidence>
<accession>A0A062XQ99</accession>
<evidence type="ECO:0000256" key="12">
    <source>
        <dbReference type="ARBA" id="ARBA00023273"/>
    </source>
</evidence>
<evidence type="ECO:0000313" key="25">
    <source>
        <dbReference type="EMBL" id="KDA52948.1"/>
    </source>
</evidence>
<keyword evidence="7" id="KW-0378">Hydrolase</keyword>
<keyword evidence="10" id="KW-0443">Lipid metabolism</keyword>
<dbReference type="PANTHER" id="PTHR12418">
    <property type="entry name" value="ACYL-COENZYME A THIOESTERASE THEM4"/>
    <property type="match status" value="1"/>
</dbReference>
<dbReference type="STRING" id="1312852.EG19_08555"/>
<organism evidence="25 26">
    <name type="scientific">Thermoanaerobaculum aquaticum</name>
    <dbReference type="NCBI Taxonomy" id="1312852"/>
    <lineage>
        <taxon>Bacteria</taxon>
        <taxon>Pseudomonadati</taxon>
        <taxon>Acidobacteriota</taxon>
        <taxon>Thermoanaerobaculia</taxon>
        <taxon>Thermoanaerobaculales</taxon>
        <taxon>Thermoanaerobaculaceae</taxon>
        <taxon>Thermoanaerobaculum</taxon>
    </lineage>
</organism>
<dbReference type="GO" id="GO:0006631">
    <property type="term" value="P:fatty acid metabolic process"/>
    <property type="evidence" value="ECO:0007669"/>
    <property type="project" value="UniProtKB-KW"/>
</dbReference>
<keyword evidence="26" id="KW-1185">Reference proteome</keyword>
<comment type="similarity">
    <text evidence="15">Belongs to the THEM4/THEM5 thioesterase family.</text>
</comment>
<evidence type="ECO:0000256" key="20">
    <source>
        <dbReference type="ARBA" id="ARBA00047734"/>
    </source>
</evidence>
<feature type="domain" description="Thioesterase" evidence="24">
    <location>
        <begin position="52"/>
        <end position="131"/>
    </location>
</feature>
<comment type="catalytic activity">
    <reaction evidence="23">
        <text>tetradecanoyl-CoA + H2O = tetradecanoate + CoA + H(+)</text>
        <dbReference type="Rhea" id="RHEA:40119"/>
        <dbReference type="ChEBI" id="CHEBI:15377"/>
        <dbReference type="ChEBI" id="CHEBI:15378"/>
        <dbReference type="ChEBI" id="CHEBI:30807"/>
        <dbReference type="ChEBI" id="CHEBI:57287"/>
        <dbReference type="ChEBI" id="CHEBI:57385"/>
    </reaction>
    <physiologicalReaction direction="left-to-right" evidence="23">
        <dbReference type="Rhea" id="RHEA:40120"/>
    </physiologicalReaction>
</comment>
<dbReference type="RefSeq" id="WP_200867155.1">
    <property type="nucleotide sequence ID" value="NZ_JMFG01000037.1"/>
</dbReference>
<keyword evidence="4" id="KW-1003">Cell membrane</keyword>
<reference evidence="25 26" key="1">
    <citation type="submission" date="2014-04" db="EMBL/GenBank/DDBJ databases">
        <title>The Genome Sequence of Thermoanaerobaculum aquaticum MP-01, The First Cultivated Group 23 Acidobacterium.</title>
        <authorList>
            <person name="Stamps B.W."/>
            <person name="Losey N.A."/>
            <person name="Lawson P.A."/>
            <person name="Stevenson B.S."/>
        </authorList>
    </citation>
    <scope>NUCLEOTIDE SEQUENCE [LARGE SCALE GENOMIC DNA]</scope>
    <source>
        <strain evidence="25 26">MP-01</strain>
    </source>
</reference>
<protein>
    <recommendedName>
        <fullName evidence="17">Acyl-coenzyme A thioesterase THEM4</fullName>
        <ecNumber evidence="16">3.1.2.2</ecNumber>
    </recommendedName>
    <alternativeName>
        <fullName evidence="18">Thioesterase superfamily member 4</fullName>
    </alternativeName>
</protein>
<name>A0A062XQ99_9BACT</name>
<evidence type="ECO:0000256" key="19">
    <source>
        <dbReference type="ARBA" id="ARBA00047588"/>
    </source>
</evidence>
<keyword evidence="11" id="KW-0472">Membrane</keyword>
<comment type="catalytic activity">
    <reaction evidence="19">
        <text>octanoyl-CoA + H2O = octanoate + CoA + H(+)</text>
        <dbReference type="Rhea" id="RHEA:30143"/>
        <dbReference type="ChEBI" id="CHEBI:15377"/>
        <dbReference type="ChEBI" id="CHEBI:15378"/>
        <dbReference type="ChEBI" id="CHEBI:25646"/>
        <dbReference type="ChEBI" id="CHEBI:57287"/>
        <dbReference type="ChEBI" id="CHEBI:57386"/>
    </reaction>
    <physiologicalReaction direction="left-to-right" evidence="19">
        <dbReference type="Rhea" id="RHEA:30144"/>
    </physiologicalReaction>
</comment>
<evidence type="ECO:0000256" key="4">
    <source>
        <dbReference type="ARBA" id="ARBA00022475"/>
    </source>
</evidence>
<comment type="catalytic activity">
    <reaction evidence="20">
        <text>hexadecanoyl-CoA + H2O = hexadecanoate + CoA + H(+)</text>
        <dbReference type="Rhea" id="RHEA:16645"/>
        <dbReference type="ChEBI" id="CHEBI:7896"/>
        <dbReference type="ChEBI" id="CHEBI:15377"/>
        <dbReference type="ChEBI" id="CHEBI:15378"/>
        <dbReference type="ChEBI" id="CHEBI:57287"/>
        <dbReference type="ChEBI" id="CHEBI:57379"/>
        <dbReference type="EC" id="3.1.2.2"/>
    </reaction>
    <physiologicalReaction direction="left-to-right" evidence="20">
        <dbReference type="Rhea" id="RHEA:16646"/>
    </physiologicalReaction>
</comment>
<evidence type="ECO:0000256" key="15">
    <source>
        <dbReference type="ARBA" id="ARBA00038456"/>
    </source>
</evidence>
<dbReference type="EMBL" id="JMFG01000037">
    <property type="protein sequence ID" value="KDA52948.1"/>
    <property type="molecule type" value="Genomic_DNA"/>
</dbReference>
<dbReference type="PANTHER" id="PTHR12418:SF19">
    <property type="entry name" value="ACYL-COENZYME A THIOESTERASE THEM4"/>
    <property type="match status" value="1"/>
</dbReference>
<evidence type="ECO:0000256" key="17">
    <source>
        <dbReference type="ARBA" id="ARBA00040123"/>
    </source>
</evidence>
<evidence type="ECO:0000256" key="16">
    <source>
        <dbReference type="ARBA" id="ARBA00038848"/>
    </source>
</evidence>
<comment type="catalytic activity">
    <reaction evidence="14">
        <text>(9Z)-octadecenoyl-CoA + H2O = (9Z)-octadecenoate + CoA + H(+)</text>
        <dbReference type="Rhea" id="RHEA:40139"/>
        <dbReference type="ChEBI" id="CHEBI:15377"/>
        <dbReference type="ChEBI" id="CHEBI:15378"/>
        <dbReference type="ChEBI" id="CHEBI:30823"/>
        <dbReference type="ChEBI" id="CHEBI:57287"/>
        <dbReference type="ChEBI" id="CHEBI:57387"/>
    </reaction>
    <physiologicalReaction direction="left-to-right" evidence="14">
        <dbReference type="Rhea" id="RHEA:40140"/>
    </physiologicalReaction>
</comment>
<dbReference type="GO" id="GO:0005737">
    <property type="term" value="C:cytoplasm"/>
    <property type="evidence" value="ECO:0007669"/>
    <property type="project" value="UniProtKB-SubCell"/>
</dbReference>
<keyword evidence="12" id="KW-0966">Cell projection</keyword>
<keyword evidence="6" id="KW-0053">Apoptosis</keyword>
<evidence type="ECO:0000256" key="8">
    <source>
        <dbReference type="ARBA" id="ARBA00022832"/>
    </source>
</evidence>
<dbReference type="EC" id="3.1.2.2" evidence="16"/>
<evidence type="ECO:0000256" key="13">
    <source>
        <dbReference type="ARBA" id="ARBA00035852"/>
    </source>
</evidence>
<comment type="catalytic activity">
    <reaction evidence="22">
        <text>dodecanoyl-CoA + H2O = dodecanoate + CoA + H(+)</text>
        <dbReference type="Rhea" id="RHEA:30135"/>
        <dbReference type="ChEBI" id="CHEBI:15377"/>
        <dbReference type="ChEBI" id="CHEBI:15378"/>
        <dbReference type="ChEBI" id="CHEBI:18262"/>
        <dbReference type="ChEBI" id="CHEBI:57287"/>
        <dbReference type="ChEBI" id="CHEBI:57375"/>
    </reaction>
    <physiologicalReaction direction="left-to-right" evidence="22">
        <dbReference type="Rhea" id="RHEA:30136"/>
    </physiologicalReaction>
</comment>
<gene>
    <name evidence="25" type="ORF">EG19_08555</name>
</gene>